<evidence type="ECO:0000313" key="4">
    <source>
        <dbReference type="EMBL" id="MBP2256569.1"/>
    </source>
</evidence>
<comment type="caution">
    <text evidence="4">The sequence shown here is derived from an EMBL/GenBank/DDBJ whole genome shotgun (WGS) entry which is preliminary data.</text>
</comment>
<dbReference type="Gene3D" id="2.20.25.110">
    <property type="entry name" value="S-adenosyl-L-methionine-dependent methyltransferases"/>
    <property type="match status" value="1"/>
</dbReference>
<dbReference type="GO" id="GO:0032259">
    <property type="term" value="P:methylation"/>
    <property type="evidence" value="ECO:0007669"/>
    <property type="project" value="UniProtKB-KW"/>
</dbReference>
<keyword evidence="2" id="KW-0808">Transferase</keyword>
<evidence type="ECO:0000259" key="3">
    <source>
        <dbReference type="Pfam" id="PF13649"/>
    </source>
</evidence>
<evidence type="ECO:0000256" key="1">
    <source>
        <dbReference type="ARBA" id="ARBA00022603"/>
    </source>
</evidence>
<feature type="domain" description="Methyltransferase" evidence="3">
    <location>
        <begin position="40"/>
        <end position="135"/>
    </location>
</feature>
<keyword evidence="5" id="KW-1185">Reference proteome</keyword>
<dbReference type="RefSeq" id="WP_029270357.1">
    <property type="nucleotide sequence ID" value="NZ_JAGIKX010000002.1"/>
</dbReference>
<accession>A0ABS4S599</accession>
<dbReference type="InterPro" id="IPR029063">
    <property type="entry name" value="SAM-dependent_MTases_sf"/>
</dbReference>
<evidence type="ECO:0000256" key="2">
    <source>
        <dbReference type="ARBA" id="ARBA00022679"/>
    </source>
</evidence>
<dbReference type="Pfam" id="PF13649">
    <property type="entry name" value="Methyltransf_25"/>
    <property type="match status" value="1"/>
</dbReference>
<dbReference type="EMBL" id="JAGIKX010000002">
    <property type="protein sequence ID" value="MBP2256569.1"/>
    <property type="molecule type" value="Genomic_DNA"/>
</dbReference>
<keyword evidence="1 4" id="KW-0489">Methyltransferase</keyword>
<organism evidence="4 5">
    <name type="scientific">Virgibacillus alimentarius</name>
    <dbReference type="NCBI Taxonomy" id="698769"/>
    <lineage>
        <taxon>Bacteria</taxon>
        <taxon>Bacillati</taxon>
        <taxon>Bacillota</taxon>
        <taxon>Bacilli</taxon>
        <taxon>Bacillales</taxon>
        <taxon>Bacillaceae</taxon>
        <taxon>Virgibacillus</taxon>
    </lineage>
</organism>
<dbReference type="GO" id="GO:0008168">
    <property type="term" value="F:methyltransferase activity"/>
    <property type="evidence" value="ECO:0007669"/>
    <property type="project" value="UniProtKB-KW"/>
</dbReference>
<evidence type="ECO:0000313" key="5">
    <source>
        <dbReference type="Proteomes" id="UP001519294"/>
    </source>
</evidence>
<dbReference type="InterPro" id="IPR041698">
    <property type="entry name" value="Methyltransf_25"/>
</dbReference>
<dbReference type="Proteomes" id="UP001519294">
    <property type="component" value="Unassembled WGS sequence"/>
</dbReference>
<protein>
    <submittedName>
        <fullName evidence="4">SAM-dependent methyltransferase</fullName>
    </submittedName>
</protein>
<reference evidence="4 5" key="1">
    <citation type="submission" date="2021-03" db="EMBL/GenBank/DDBJ databases">
        <title>Genomic Encyclopedia of Type Strains, Phase IV (KMG-IV): sequencing the most valuable type-strain genomes for metagenomic binning, comparative biology and taxonomic classification.</title>
        <authorList>
            <person name="Goeker M."/>
        </authorList>
    </citation>
    <scope>NUCLEOTIDE SEQUENCE [LARGE SCALE GENOMIC DNA]</scope>
    <source>
        <strain evidence="4 5">DSM 25790</strain>
    </source>
</reference>
<dbReference type="SUPFAM" id="SSF53335">
    <property type="entry name" value="S-adenosyl-L-methionine-dependent methyltransferases"/>
    <property type="match status" value="1"/>
</dbReference>
<name>A0ABS4S599_9BACI</name>
<gene>
    <name evidence="4" type="ORF">J2Z81_000502</name>
</gene>
<dbReference type="PANTHER" id="PTHR43861">
    <property type="entry name" value="TRANS-ACONITATE 2-METHYLTRANSFERASE-RELATED"/>
    <property type="match status" value="1"/>
</dbReference>
<dbReference type="Gene3D" id="3.40.50.150">
    <property type="entry name" value="Vaccinia Virus protein VP39"/>
    <property type="match status" value="1"/>
</dbReference>
<proteinExistence type="predicted"/>
<sequence length="250" mass="29081">MVYQKMAYVYDQLMMDAPYDQWLQFTEEVFRQSGKKIKNVADLGCGTGEITALLADEGYNMIGIDYSSDMLAYAEQKAHDKKLPIHWLHQDLRELKGLSNLDAAVSYCDVINYITEDKDLEIVFQRVADSLSNGGLFLFDIHSLHHVEINCINQTFADVNDDVSYIWFCTEGDTPGEMHHDLTFFTFDGNSYERFDEYHHQKTYQIDFYKKLLVKAGFENLKIGYDFSLNHHENIQEAERIFFIAEKRSG</sequence>
<dbReference type="PANTHER" id="PTHR43861:SF1">
    <property type="entry name" value="TRANS-ACONITATE 2-METHYLTRANSFERASE"/>
    <property type="match status" value="1"/>
</dbReference>
<dbReference type="CDD" id="cd02440">
    <property type="entry name" value="AdoMet_MTases"/>
    <property type="match status" value="1"/>
</dbReference>